<dbReference type="SUPFAM" id="SSF54160">
    <property type="entry name" value="Chromo domain-like"/>
    <property type="match status" value="1"/>
</dbReference>
<sequence>MSELHKEIVEKNHARQDKARKRTSQYSACNAERGDYVLWSRVDESHHPKLLVTWVGSYRVVEVNEFSARIEHLITKEQRDAHMSRLKMYAESSFEVTEEILEHVADQGILRKVEHIAAHKFDKNRDCYDMLVHWEGFESIEASWEEVTHLVPDCPAVVQAYVDALKPGKDREQLASRIKTIKAKLKV</sequence>
<evidence type="ECO:0000313" key="4">
    <source>
        <dbReference type="Proteomes" id="UP000481153"/>
    </source>
</evidence>
<dbReference type="AlphaFoldDB" id="A0A6G0XKY8"/>
<dbReference type="Proteomes" id="UP000481153">
    <property type="component" value="Unassembled WGS sequence"/>
</dbReference>
<dbReference type="EMBL" id="VJMJ01000041">
    <property type="protein sequence ID" value="KAF0741091.1"/>
    <property type="molecule type" value="Genomic_DNA"/>
</dbReference>
<feature type="region of interest" description="Disordered" evidence="1">
    <location>
        <begin position="1"/>
        <end position="25"/>
    </location>
</feature>
<keyword evidence="4" id="KW-1185">Reference proteome</keyword>
<feature type="domain" description="Chromo" evidence="2">
    <location>
        <begin position="111"/>
        <end position="173"/>
    </location>
</feature>
<feature type="compositionally biased region" description="Basic and acidic residues" evidence="1">
    <location>
        <begin position="1"/>
        <end position="17"/>
    </location>
</feature>
<accession>A0A6G0XKY8</accession>
<dbReference type="Pfam" id="PF00385">
    <property type="entry name" value="Chromo"/>
    <property type="match status" value="1"/>
</dbReference>
<evidence type="ECO:0000259" key="2">
    <source>
        <dbReference type="PROSITE" id="PS50013"/>
    </source>
</evidence>
<proteinExistence type="predicted"/>
<organism evidence="3 4">
    <name type="scientific">Aphanomyces euteiches</name>
    <dbReference type="NCBI Taxonomy" id="100861"/>
    <lineage>
        <taxon>Eukaryota</taxon>
        <taxon>Sar</taxon>
        <taxon>Stramenopiles</taxon>
        <taxon>Oomycota</taxon>
        <taxon>Saprolegniomycetes</taxon>
        <taxon>Saprolegniales</taxon>
        <taxon>Verrucalvaceae</taxon>
        <taxon>Aphanomyces</taxon>
    </lineage>
</organism>
<evidence type="ECO:0000256" key="1">
    <source>
        <dbReference type="SAM" id="MobiDB-lite"/>
    </source>
</evidence>
<protein>
    <recommendedName>
        <fullName evidence="2">Chromo domain-containing protein</fullName>
    </recommendedName>
</protein>
<name>A0A6G0XKY8_9STRA</name>
<evidence type="ECO:0000313" key="3">
    <source>
        <dbReference type="EMBL" id="KAF0741091.1"/>
    </source>
</evidence>
<dbReference type="InterPro" id="IPR023780">
    <property type="entry name" value="Chromo_domain"/>
</dbReference>
<dbReference type="Gene3D" id="2.40.50.40">
    <property type="match status" value="1"/>
</dbReference>
<comment type="caution">
    <text evidence="3">The sequence shown here is derived from an EMBL/GenBank/DDBJ whole genome shotgun (WGS) entry which is preliminary data.</text>
</comment>
<dbReference type="VEuPathDB" id="FungiDB:AeMF1_017845"/>
<dbReference type="CDD" id="cd00024">
    <property type="entry name" value="CD_CSD"/>
    <property type="match status" value="1"/>
</dbReference>
<dbReference type="InterPro" id="IPR016197">
    <property type="entry name" value="Chromo-like_dom_sf"/>
</dbReference>
<gene>
    <name evidence="3" type="ORF">Ae201684_003661</name>
</gene>
<dbReference type="InterPro" id="IPR000953">
    <property type="entry name" value="Chromo/chromo_shadow_dom"/>
</dbReference>
<dbReference type="PROSITE" id="PS50013">
    <property type="entry name" value="CHROMO_2"/>
    <property type="match status" value="1"/>
</dbReference>
<reference evidence="3 4" key="1">
    <citation type="submission" date="2019-07" db="EMBL/GenBank/DDBJ databases">
        <title>Genomics analysis of Aphanomyces spp. identifies a new class of oomycete effector associated with host adaptation.</title>
        <authorList>
            <person name="Gaulin E."/>
        </authorList>
    </citation>
    <scope>NUCLEOTIDE SEQUENCE [LARGE SCALE GENOMIC DNA]</scope>
    <source>
        <strain evidence="3 4">ATCC 201684</strain>
    </source>
</reference>